<feature type="chain" id="PRO_5005487503" evidence="2">
    <location>
        <begin position="23"/>
        <end position="371"/>
    </location>
</feature>
<name>A0A0K2T7W0_LEPSM</name>
<evidence type="ECO:0000313" key="3">
    <source>
        <dbReference type="EMBL" id="CDW22098.1"/>
    </source>
</evidence>
<keyword evidence="2" id="KW-0732">Signal</keyword>
<proteinExistence type="predicted"/>
<feature type="signal peptide" evidence="2">
    <location>
        <begin position="1"/>
        <end position="22"/>
    </location>
</feature>
<feature type="region of interest" description="Disordered" evidence="1">
    <location>
        <begin position="164"/>
        <end position="183"/>
    </location>
</feature>
<accession>A0A0K2T7W0</accession>
<reference evidence="3" key="1">
    <citation type="submission" date="2014-05" db="EMBL/GenBank/DDBJ databases">
        <authorList>
            <person name="Chronopoulou M."/>
        </authorList>
    </citation>
    <scope>NUCLEOTIDE SEQUENCE</scope>
    <source>
        <tissue evidence="3">Whole organism</tissue>
    </source>
</reference>
<dbReference type="EMBL" id="HACA01004737">
    <property type="protein sequence ID" value="CDW22098.1"/>
    <property type="molecule type" value="Transcribed_RNA"/>
</dbReference>
<feature type="compositionally biased region" description="Low complexity" evidence="1">
    <location>
        <begin position="61"/>
        <end position="79"/>
    </location>
</feature>
<feature type="region of interest" description="Disordered" evidence="1">
    <location>
        <begin position="59"/>
        <end position="79"/>
    </location>
</feature>
<evidence type="ECO:0000256" key="1">
    <source>
        <dbReference type="SAM" id="MobiDB-lite"/>
    </source>
</evidence>
<evidence type="ECO:0000256" key="2">
    <source>
        <dbReference type="SAM" id="SignalP"/>
    </source>
</evidence>
<protein>
    <submittedName>
        <fullName evidence="3">Uncharacterized protein</fullName>
    </submittedName>
</protein>
<organism evidence="3">
    <name type="scientific">Lepeophtheirus salmonis</name>
    <name type="common">Salmon louse</name>
    <name type="synonym">Caligus salmonis</name>
    <dbReference type="NCBI Taxonomy" id="72036"/>
    <lineage>
        <taxon>Eukaryota</taxon>
        <taxon>Metazoa</taxon>
        <taxon>Ecdysozoa</taxon>
        <taxon>Arthropoda</taxon>
        <taxon>Crustacea</taxon>
        <taxon>Multicrustacea</taxon>
        <taxon>Hexanauplia</taxon>
        <taxon>Copepoda</taxon>
        <taxon>Siphonostomatoida</taxon>
        <taxon>Caligidae</taxon>
        <taxon>Lepeophtheirus</taxon>
    </lineage>
</organism>
<sequence length="371" mass="42673">MYRILAFKGLVIHLVILTAVESKRVHKRHNPHLLVNNDLTWTSDTNTFSIITPYPRTKTQPLPNLEPSLPTTPTSTKTTAHLPIKKESYVERIMKIRAQKAQKAALNYKLKKHVEDIYWLTRLKRGSRNVPEGTLYRKDTRKTTPPPERRYNSAIYKPTTLLPATKVDPKKSSGPSRLRKLDPTNLISSDHKKIQLNFISNDLEDFLEQPLNEINSAQASKKVYSYITTTFTTSPSTKSTPTTTFVPSTTTTTTSVINTSTEAYPSTQPLPTTTSIRNVILPTPAYEPVTIPRSSDEEDEFTLKRSTPTFKVDNFNPFDRRFPIYYKPSYYNDPQWYKARLPQSHKGREEQEYGHEGFFLFGKKPIRFPDF</sequence>
<dbReference type="AlphaFoldDB" id="A0A0K2T7W0"/>